<keyword evidence="4" id="KW-1185">Reference proteome</keyword>
<gene>
    <name evidence="2" type="ordered locus">MTR_7g065840</name>
</gene>
<reference evidence="2 4" key="2">
    <citation type="journal article" date="2014" name="BMC Genomics">
        <title>An improved genome release (version Mt4.0) for the model legume Medicago truncatula.</title>
        <authorList>
            <person name="Tang H."/>
            <person name="Krishnakumar V."/>
            <person name="Bidwell S."/>
            <person name="Rosen B."/>
            <person name="Chan A."/>
            <person name="Zhou S."/>
            <person name="Gentzbittel L."/>
            <person name="Childs K.L."/>
            <person name="Yandell M."/>
            <person name="Gundlach H."/>
            <person name="Mayer K.F."/>
            <person name="Schwartz D.C."/>
            <person name="Town C.D."/>
        </authorList>
    </citation>
    <scope>GENOME REANNOTATION</scope>
    <source>
        <strain evidence="2">A17</strain>
        <strain evidence="3 4">cv. Jemalong A17</strain>
    </source>
</reference>
<accession>A0A072U0U2</accession>
<dbReference type="AlphaFoldDB" id="A0A072U0U2"/>
<evidence type="ECO:0000256" key="1">
    <source>
        <dbReference type="SAM" id="MobiDB-lite"/>
    </source>
</evidence>
<proteinExistence type="predicted"/>
<dbReference type="EnsemblPlants" id="KEH23056">
    <property type="protein sequence ID" value="KEH23056"/>
    <property type="gene ID" value="MTR_7g065840"/>
</dbReference>
<dbReference type="EMBL" id="CM001223">
    <property type="protein sequence ID" value="KEH23056.1"/>
    <property type="molecule type" value="Genomic_DNA"/>
</dbReference>
<evidence type="ECO:0000313" key="4">
    <source>
        <dbReference type="Proteomes" id="UP000002051"/>
    </source>
</evidence>
<organism evidence="2 4">
    <name type="scientific">Medicago truncatula</name>
    <name type="common">Barrel medic</name>
    <name type="synonym">Medicago tribuloides</name>
    <dbReference type="NCBI Taxonomy" id="3880"/>
    <lineage>
        <taxon>Eukaryota</taxon>
        <taxon>Viridiplantae</taxon>
        <taxon>Streptophyta</taxon>
        <taxon>Embryophyta</taxon>
        <taxon>Tracheophyta</taxon>
        <taxon>Spermatophyta</taxon>
        <taxon>Magnoliopsida</taxon>
        <taxon>eudicotyledons</taxon>
        <taxon>Gunneridae</taxon>
        <taxon>Pentapetalae</taxon>
        <taxon>rosids</taxon>
        <taxon>fabids</taxon>
        <taxon>Fabales</taxon>
        <taxon>Fabaceae</taxon>
        <taxon>Papilionoideae</taxon>
        <taxon>50 kb inversion clade</taxon>
        <taxon>NPAAA clade</taxon>
        <taxon>Hologalegina</taxon>
        <taxon>IRL clade</taxon>
        <taxon>Trifolieae</taxon>
        <taxon>Medicago</taxon>
    </lineage>
</organism>
<evidence type="ECO:0000313" key="2">
    <source>
        <dbReference type="EMBL" id="KEH23056.1"/>
    </source>
</evidence>
<feature type="compositionally biased region" description="Basic and acidic residues" evidence="1">
    <location>
        <begin position="92"/>
        <end position="108"/>
    </location>
</feature>
<feature type="region of interest" description="Disordered" evidence="1">
    <location>
        <begin position="23"/>
        <end position="42"/>
    </location>
</feature>
<sequence>MNEIFSKVKKIESSNDGSLQVKGFKKKEGKKGTKRWKKKAKREKQWKGCVEVNLLTNRKKHGGSSASQIQEHMIMPVATSNIQENGNEVSPDFEKREKQLGNEDHNRI</sequence>
<protein>
    <submittedName>
        <fullName evidence="2 3">Uncharacterized protein</fullName>
    </submittedName>
</protein>
<dbReference type="HOGENOM" id="CLU_2200895_0_0_1"/>
<reference evidence="2 4" key="1">
    <citation type="journal article" date="2011" name="Nature">
        <title>The Medicago genome provides insight into the evolution of rhizobial symbioses.</title>
        <authorList>
            <person name="Young N.D."/>
            <person name="Debelle F."/>
            <person name="Oldroyd G.E."/>
            <person name="Geurts R."/>
            <person name="Cannon S.B."/>
            <person name="Udvardi M.K."/>
            <person name="Benedito V.A."/>
            <person name="Mayer K.F."/>
            <person name="Gouzy J."/>
            <person name="Schoof H."/>
            <person name="Van de Peer Y."/>
            <person name="Proost S."/>
            <person name="Cook D.R."/>
            <person name="Meyers B.C."/>
            <person name="Spannagl M."/>
            <person name="Cheung F."/>
            <person name="De Mita S."/>
            <person name="Krishnakumar V."/>
            <person name="Gundlach H."/>
            <person name="Zhou S."/>
            <person name="Mudge J."/>
            <person name="Bharti A.K."/>
            <person name="Murray J.D."/>
            <person name="Naoumkina M.A."/>
            <person name="Rosen B."/>
            <person name="Silverstein K.A."/>
            <person name="Tang H."/>
            <person name="Rombauts S."/>
            <person name="Zhao P.X."/>
            <person name="Zhou P."/>
            <person name="Barbe V."/>
            <person name="Bardou P."/>
            <person name="Bechner M."/>
            <person name="Bellec A."/>
            <person name="Berger A."/>
            <person name="Berges H."/>
            <person name="Bidwell S."/>
            <person name="Bisseling T."/>
            <person name="Choisne N."/>
            <person name="Couloux A."/>
            <person name="Denny R."/>
            <person name="Deshpande S."/>
            <person name="Dai X."/>
            <person name="Doyle J.J."/>
            <person name="Dudez A.M."/>
            <person name="Farmer A.D."/>
            <person name="Fouteau S."/>
            <person name="Franken C."/>
            <person name="Gibelin C."/>
            <person name="Gish J."/>
            <person name="Goldstein S."/>
            <person name="Gonzalez A.J."/>
            <person name="Green P.J."/>
            <person name="Hallab A."/>
            <person name="Hartog M."/>
            <person name="Hua A."/>
            <person name="Humphray S.J."/>
            <person name="Jeong D.H."/>
            <person name="Jing Y."/>
            <person name="Jocker A."/>
            <person name="Kenton S.M."/>
            <person name="Kim D.J."/>
            <person name="Klee K."/>
            <person name="Lai H."/>
            <person name="Lang C."/>
            <person name="Lin S."/>
            <person name="Macmil S.L."/>
            <person name="Magdelenat G."/>
            <person name="Matthews L."/>
            <person name="McCorrison J."/>
            <person name="Monaghan E.L."/>
            <person name="Mun J.H."/>
            <person name="Najar F.Z."/>
            <person name="Nicholson C."/>
            <person name="Noirot C."/>
            <person name="O'Bleness M."/>
            <person name="Paule C.R."/>
            <person name="Poulain J."/>
            <person name="Prion F."/>
            <person name="Qin B."/>
            <person name="Qu C."/>
            <person name="Retzel E.F."/>
            <person name="Riddle C."/>
            <person name="Sallet E."/>
            <person name="Samain S."/>
            <person name="Samson N."/>
            <person name="Sanders I."/>
            <person name="Saurat O."/>
            <person name="Scarpelli C."/>
            <person name="Schiex T."/>
            <person name="Segurens B."/>
            <person name="Severin A.J."/>
            <person name="Sherrier D.J."/>
            <person name="Shi R."/>
            <person name="Sims S."/>
            <person name="Singer S.R."/>
            <person name="Sinharoy S."/>
            <person name="Sterck L."/>
            <person name="Viollet A."/>
            <person name="Wang B.B."/>
            <person name="Wang K."/>
            <person name="Wang M."/>
            <person name="Wang X."/>
            <person name="Warfsmann J."/>
            <person name="Weissenbach J."/>
            <person name="White D.D."/>
            <person name="White J.D."/>
            <person name="Wiley G.B."/>
            <person name="Wincker P."/>
            <person name="Xing Y."/>
            <person name="Yang L."/>
            <person name="Yao Z."/>
            <person name="Ying F."/>
            <person name="Zhai J."/>
            <person name="Zhou L."/>
            <person name="Zuber A."/>
            <person name="Denarie J."/>
            <person name="Dixon R.A."/>
            <person name="May G.D."/>
            <person name="Schwartz D.C."/>
            <person name="Rogers J."/>
            <person name="Quetier F."/>
            <person name="Town C.D."/>
            <person name="Roe B.A."/>
        </authorList>
    </citation>
    <scope>NUCLEOTIDE SEQUENCE [LARGE SCALE GENOMIC DNA]</scope>
    <source>
        <strain evidence="2">A17</strain>
        <strain evidence="3 4">cv. Jemalong A17</strain>
    </source>
</reference>
<reference evidence="3" key="3">
    <citation type="submission" date="2015-04" db="UniProtKB">
        <authorList>
            <consortium name="EnsemblPlants"/>
        </authorList>
    </citation>
    <scope>IDENTIFICATION</scope>
    <source>
        <strain evidence="3">cv. Jemalong A17</strain>
    </source>
</reference>
<name>A0A072U0U2_MEDTR</name>
<dbReference type="Proteomes" id="UP000002051">
    <property type="component" value="Unassembled WGS sequence"/>
</dbReference>
<feature type="region of interest" description="Disordered" evidence="1">
    <location>
        <begin position="81"/>
        <end position="108"/>
    </location>
</feature>
<evidence type="ECO:0000313" key="3">
    <source>
        <dbReference type="EnsemblPlants" id="KEH23056"/>
    </source>
</evidence>